<dbReference type="EMBL" id="JAHFZB010000030">
    <property type="protein sequence ID" value="KAK6471747.1"/>
    <property type="molecule type" value="Genomic_DNA"/>
</dbReference>
<gene>
    <name evidence="16" type="ORF">HHUSO_G28689</name>
</gene>
<keyword evidence="12 13" id="KW-0732">Signal</keyword>
<reference evidence="16 17" key="1">
    <citation type="submission" date="2021-05" db="EMBL/GenBank/DDBJ databases">
        <authorList>
            <person name="Zahm M."/>
            <person name="Klopp C."/>
            <person name="Cabau C."/>
            <person name="Kuhl H."/>
            <person name="Suciu R."/>
            <person name="Ciorpac M."/>
            <person name="Holostenco D."/>
            <person name="Gessner J."/>
            <person name="Wuertz S."/>
            <person name="Hohne C."/>
            <person name="Stock M."/>
            <person name="Gislard M."/>
            <person name="Lluch J."/>
            <person name="Milhes M."/>
            <person name="Lampietro C."/>
            <person name="Lopez Roques C."/>
            <person name="Donnadieu C."/>
            <person name="Du K."/>
            <person name="Schartl M."/>
            <person name="Guiguen Y."/>
        </authorList>
    </citation>
    <scope>NUCLEOTIDE SEQUENCE [LARGE SCALE GENOMIC DNA]</scope>
    <source>
        <strain evidence="16">Hh-F2</strain>
        <tissue evidence="16">Blood</tissue>
    </source>
</reference>
<keyword evidence="4 12" id="KW-0964">Secreted</keyword>
<sequence length="514" mass="55737">MFPWWLLSFLALCPASLCTNPGITGRITQNGLEYGKQIGMAVLQQKLKSIKIPDMSGKEKVSPIGKVRYSLTEMQIVSVSLPKSAVGLSPGTGVVLSIGNAYISIKGNWRVKYLRIVKDHGSFDLSVSGLTISAGIGVSRDETGRPTVSSASCSTSIGGVRIKFHGGASWLYNLFSKFIEKALRKALSDKICPLVSDAIGGLNPHLKTLNVLAKVDRYAEVEYSLVSPPVITKNYIDLDLKGEFYNIGQHREPPFTAPPFSLPEQASSMLYIGVSEFTLNSAGFVYYSAGVLNTNVTDDMIPKSSPLRLNTQTFGVFIPQASQLKFPFFFIAQSYPNMSVKLIVQATQQPHATMQPSNVTVEVMGSIAAYVIKPDSTLAPLFVLGMKASTSANLLISGKKLVGSVTLNGLVLSLQKSYVGPFQIQSLQTVLQLALKSAVLPKVNELLKEGFPLPTIDKMNLVNAQIQILKDYVLIGTDVAFTGSLARYSDTAKARVHPDPAFRVLRQRGTPLKL</sequence>
<dbReference type="InterPro" id="IPR030675">
    <property type="entry name" value="BPI/LBP"/>
</dbReference>
<name>A0ABR0YGH9_HUSHU</name>
<accession>A0ABR0YGH9</accession>
<evidence type="ECO:0000256" key="5">
    <source>
        <dbReference type="ARBA" id="ARBA00022529"/>
    </source>
</evidence>
<comment type="caution">
    <text evidence="16">The sequence shown here is derived from an EMBL/GenBank/DDBJ whole genome shotgun (WGS) entry which is preliminary data.</text>
</comment>
<comment type="similarity">
    <text evidence="2">Belongs to the BPI/LBP/Plunc superfamily. BPI/LBP family.</text>
</comment>
<evidence type="ECO:0000256" key="11">
    <source>
        <dbReference type="ARBA" id="ARBA00025943"/>
    </source>
</evidence>
<evidence type="ECO:0000256" key="2">
    <source>
        <dbReference type="ARBA" id="ARBA00007292"/>
    </source>
</evidence>
<evidence type="ECO:0000256" key="12">
    <source>
        <dbReference type="RuleBase" id="RU369039"/>
    </source>
</evidence>
<dbReference type="InterPro" id="IPR032942">
    <property type="entry name" value="BPI/LBP/Plunc"/>
</dbReference>
<comment type="subunit">
    <text evidence="11 12">Monomer. Homodimer; disulfide-linked.</text>
</comment>
<feature type="domain" description="Lipid-binding serum glycoprotein N-terminal" evidence="14">
    <location>
        <begin position="26"/>
        <end position="249"/>
    </location>
</feature>
<dbReference type="Gene3D" id="3.15.20.10">
    <property type="entry name" value="Bactericidal permeability-increasing protein, domain 2"/>
    <property type="match status" value="1"/>
</dbReference>
<evidence type="ECO:0000256" key="13">
    <source>
        <dbReference type="SAM" id="SignalP"/>
    </source>
</evidence>
<dbReference type="Gene3D" id="3.15.10.10">
    <property type="entry name" value="Bactericidal permeability-increasing protein, domain 1"/>
    <property type="match status" value="1"/>
</dbReference>
<dbReference type="Pfam" id="PF01273">
    <property type="entry name" value="LBP_BPI_CETP"/>
    <property type="match status" value="1"/>
</dbReference>
<keyword evidence="7 12" id="KW-0391">Immunity</keyword>
<evidence type="ECO:0000256" key="9">
    <source>
        <dbReference type="ARBA" id="ARBA00023157"/>
    </source>
</evidence>
<protein>
    <recommendedName>
        <fullName evidence="3 12">Bactericidal permeability-increasing protein</fullName>
        <shortName evidence="12">BPI</shortName>
    </recommendedName>
</protein>
<feature type="domain" description="Lipid-binding serum glycoprotein C-terminal" evidence="15">
    <location>
        <begin position="264"/>
        <end position="477"/>
    </location>
</feature>
<dbReference type="CDD" id="cd00025">
    <property type="entry name" value="BPI1"/>
    <property type="match status" value="1"/>
</dbReference>
<evidence type="ECO:0000256" key="8">
    <source>
        <dbReference type="ARBA" id="ARBA00023022"/>
    </source>
</evidence>
<keyword evidence="8 12" id="KW-0044">Antibiotic</keyword>
<dbReference type="SMART" id="SM00329">
    <property type="entry name" value="BPI2"/>
    <property type="match status" value="1"/>
</dbReference>
<keyword evidence="9 12" id="KW-1015">Disulfide bond</keyword>
<organism evidence="16 17">
    <name type="scientific">Huso huso</name>
    <name type="common">Beluga</name>
    <name type="synonym">Acipenser huso</name>
    <dbReference type="NCBI Taxonomy" id="61971"/>
    <lineage>
        <taxon>Eukaryota</taxon>
        <taxon>Metazoa</taxon>
        <taxon>Chordata</taxon>
        <taxon>Craniata</taxon>
        <taxon>Vertebrata</taxon>
        <taxon>Euteleostomi</taxon>
        <taxon>Actinopterygii</taxon>
        <taxon>Chondrostei</taxon>
        <taxon>Acipenseriformes</taxon>
        <taxon>Acipenseridae</taxon>
        <taxon>Huso</taxon>
    </lineage>
</organism>
<keyword evidence="5 12" id="KW-0929">Antimicrobial</keyword>
<dbReference type="Proteomes" id="UP001369086">
    <property type="component" value="Unassembled WGS sequence"/>
</dbReference>
<evidence type="ECO:0000259" key="14">
    <source>
        <dbReference type="SMART" id="SM00328"/>
    </source>
</evidence>
<dbReference type="Pfam" id="PF02886">
    <property type="entry name" value="LBP_BPI_CETP_C"/>
    <property type="match status" value="1"/>
</dbReference>
<evidence type="ECO:0000256" key="3">
    <source>
        <dbReference type="ARBA" id="ARBA00017827"/>
    </source>
</evidence>
<dbReference type="PIRSF" id="PIRSF002417">
    <property type="entry name" value="Lipid_binding_protein"/>
    <property type="match status" value="1"/>
</dbReference>
<evidence type="ECO:0000256" key="1">
    <source>
        <dbReference type="ARBA" id="ARBA00004613"/>
    </source>
</evidence>
<comment type="domain">
    <text evidence="12">The N- and C-terminal barrels adopt an identical fold despite having only 13% of conserved residues.</text>
</comment>
<evidence type="ECO:0000256" key="6">
    <source>
        <dbReference type="ARBA" id="ARBA00022588"/>
    </source>
</evidence>
<feature type="chain" id="PRO_5046539024" description="Bactericidal permeability-increasing protein" evidence="13">
    <location>
        <begin position="19"/>
        <end position="514"/>
    </location>
</feature>
<evidence type="ECO:0000259" key="15">
    <source>
        <dbReference type="SMART" id="SM00329"/>
    </source>
</evidence>
<dbReference type="InterPro" id="IPR001124">
    <property type="entry name" value="Lipid-bd_serum_glycop_C"/>
</dbReference>
<dbReference type="InterPro" id="IPR017942">
    <property type="entry name" value="Lipid-bd_serum_glycop_N"/>
</dbReference>
<comment type="domain">
    <text evidence="12">The N-terminal region may be exposed to the interior of the granule, whereas the C-terminal portion may be embedded in the membrane. During phagocytosis and degranulation, proteases may be released and activated and cleave BPI at the junction of the N- and C-terminal portions of the molecule, providing controlled release of the N-terminal antibacterial fragment when bacteria are ingested.</text>
</comment>
<proteinExistence type="inferred from homology"/>
<keyword evidence="17" id="KW-1185">Reference proteome</keyword>
<evidence type="ECO:0000313" key="17">
    <source>
        <dbReference type="Proteomes" id="UP001369086"/>
    </source>
</evidence>
<dbReference type="InterPro" id="IPR017943">
    <property type="entry name" value="Bactericidal_perm-incr_a/b_dom"/>
</dbReference>
<keyword evidence="10 12" id="KW-0325">Glycoprotein</keyword>
<comment type="function">
    <text evidence="12">The cytotoxic action of BPI is limited to many species of Gram-negative bacteria; this specificity may be explained by a strong affinity of the very basic N-terminal half for the negatively charged lipopolysaccharides that are unique to the Gram-negative bacterial outer envelope.</text>
</comment>
<evidence type="ECO:0000313" key="16">
    <source>
        <dbReference type="EMBL" id="KAK6471747.1"/>
    </source>
</evidence>
<dbReference type="SMART" id="SM00328">
    <property type="entry name" value="BPI1"/>
    <property type="match status" value="1"/>
</dbReference>
<evidence type="ECO:0000256" key="4">
    <source>
        <dbReference type="ARBA" id="ARBA00022525"/>
    </source>
</evidence>
<evidence type="ECO:0000256" key="10">
    <source>
        <dbReference type="ARBA" id="ARBA00023180"/>
    </source>
</evidence>
<evidence type="ECO:0000256" key="7">
    <source>
        <dbReference type="ARBA" id="ARBA00022859"/>
    </source>
</evidence>
<feature type="signal peptide" evidence="13">
    <location>
        <begin position="1"/>
        <end position="18"/>
    </location>
</feature>
<dbReference type="SUPFAM" id="SSF55394">
    <property type="entry name" value="Bactericidal permeability-increasing protein, BPI"/>
    <property type="match status" value="2"/>
</dbReference>
<keyword evidence="6 12" id="KW-0399">Innate immunity</keyword>
<dbReference type="PANTHER" id="PTHR10504:SF84">
    <property type="entry name" value="BACTERICIDAL PERMEABILITY-INCREASING PROTEIN"/>
    <property type="match status" value="1"/>
</dbReference>
<comment type="subcellular location">
    <subcellularLocation>
        <location evidence="1 12">Secreted</location>
    </subcellularLocation>
</comment>
<dbReference type="PANTHER" id="PTHR10504">
    <property type="entry name" value="BACTERICIDAL PERMEABILITY-INCREASING BPI PROTEIN-RELATED"/>
    <property type="match status" value="1"/>
</dbReference>